<dbReference type="EMBL" id="JAMXLR010000036">
    <property type="protein sequence ID" value="MCO6044628.1"/>
    <property type="molecule type" value="Genomic_DNA"/>
</dbReference>
<reference evidence="1" key="1">
    <citation type="submission" date="2022-06" db="EMBL/GenBank/DDBJ databases">
        <title>Aeoliella straminimaris, a novel planctomycete from sediments.</title>
        <authorList>
            <person name="Vitorino I.R."/>
            <person name="Lage O.M."/>
        </authorList>
    </citation>
    <scope>NUCLEOTIDE SEQUENCE</scope>
    <source>
        <strain evidence="1">ICT_H6.2</strain>
    </source>
</reference>
<dbReference type="Proteomes" id="UP001155241">
    <property type="component" value="Unassembled WGS sequence"/>
</dbReference>
<keyword evidence="2" id="KW-1185">Reference proteome</keyword>
<organism evidence="1 2">
    <name type="scientific">Aeoliella straminimaris</name>
    <dbReference type="NCBI Taxonomy" id="2954799"/>
    <lineage>
        <taxon>Bacteria</taxon>
        <taxon>Pseudomonadati</taxon>
        <taxon>Planctomycetota</taxon>
        <taxon>Planctomycetia</taxon>
        <taxon>Pirellulales</taxon>
        <taxon>Lacipirellulaceae</taxon>
        <taxon>Aeoliella</taxon>
    </lineage>
</organism>
<sequence length="117" mass="12796">MTNNQPQFDSSPKFYVGFCHLCGTGPLGLRVCGDCAAVVIVCDECDAAWTGAEIEQPPTTTGVTTLPCPHCNSDLFEPPAHWADAEEMQACEWLKQATQQNRLVVRNSKDSYNSQSD</sequence>
<name>A0A9X2FAH7_9BACT</name>
<dbReference type="RefSeq" id="WP_252852738.1">
    <property type="nucleotide sequence ID" value="NZ_JAMXLR010000036.1"/>
</dbReference>
<evidence type="ECO:0000313" key="2">
    <source>
        <dbReference type="Proteomes" id="UP001155241"/>
    </source>
</evidence>
<proteinExistence type="predicted"/>
<gene>
    <name evidence="1" type="ORF">NG895_11985</name>
</gene>
<evidence type="ECO:0000313" key="1">
    <source>
        <dbReference type="EMBL" id="MCO6044628.1"/>
    </source>
</evidence>
<protein>
    <submittedName>
        <fullName evidence="1">Uncharacterized protein</fullName>
    </submittedName>
</protein>
<comment type="caution">
    <text evidence="1">The sequence shown here is derived from an EMBL/GenBank/DDBJ whole genome shotgun (WGS) entry which is preliminary data.</text>
</comment>
<accession>A0A9X2FAH7</accession>
<dbReference type="AlphaFoldDB" id="A0A9X2FAH7"/>